<name>A0A7E4V7T0_PANRE</name>
<evidence type="ECO:0000313" key="4">
    <source>
        <dbReference type="WBParaSite" id="Pan_g17523.t1"/>
    </source>
</evidence>
<sequence length="184" mass="20841">MRRDSMVPIIVQQILAFFLPVNLGAPVNGTTTPSTNGQAKSRGRLYNIRLYSLKQILENNFVSPQDYDQDDKDLIWSIGSKHHPDYGKAIGSVGGPTDRVAQYSLGITFFILGSVIVFIVVVYFNHTLAIRALKRKQVQRDLQRNLEQKYLKLLAVQGKNPDLALSMSSHRKNSILEGFRHFRL</sequence>
<keyword evidence="2" id="KW-0732">Signal</keyword>
<evidence type="ECO:0000256" key="1">
    <source>
        <dbReference type="SAM" id="Phobius"/>
    </source>
</evidence>
<reference evidence="4" key="2">
    <citation type="submission" date="2020-10" db="UniProtKB">
        <authorList>
            <consortium name="WormBaseParasite"/>
        </authorList>
    </citation>
    <scope>IDENTIFICATION</scope>
</reference>
<accession>A0A7E4V7T0</accession>
<keyword evidence="3" id="KW-1185">Reference proteome</keyword>
<keyword evidence="1" id="KW-0812">Transmembrane</keyword>
<feature type="chain" id="PRO_5029002317" evidence="2">
    <location>
        <begin position="25"/>
        <end position="184"/>
    </location>
</feature>
<proteinExistence type="predicted"/>
<protein>
    <submittedName>
        <fullName evidence="4">Ion_trans_2 domain-containing protein</fullName>
    </submittedName>
</protein>
<feature type="signal peptide" evidence="2">
    <location>
        <begin position="1"/>
        <end position="24"/>
    </location>
</feature>
<evidence type="ECO:0000256" key="2">
    <source>
        <dbReference type="SAM" id="SignalP"/>
    </source>
</evidence>
<dbReference type="AlphaFoldDB" id="A0A7E4V7T0"/>
<reference evidence="3" key="1">
    <citation type="journal article" date="2013" name="Genetics">
        <title>The draft genome and transcriptome of Panagrellus redivivus are shaped by the harsh demands of a free-living lifestyle.</title>
        <authorList>
            <person name="Srinivasan J."/>
            <person name="Dillman A.R."/>
            <person name="Macchietto M.G."/>
            <person name="Heikkinen L."/>
            <person name="Lakso M."/>
            <person name="Fracchia K.M."/>
            <person name="Antoshechkin I."/>
            <person name="Mortazavi A."/>
            <person name="Wong G."/>
            <person name="Sternberg P.W."/>
        </authorList>
    </citation>
    <scope>NUCLEOTIDE SEQUENCE [LARGE SCALE GENOMIC DNA]</scope>
    <source>
        <strain evidence="3">MT8872</strain>
    </source>
</reference>
<feature type="transmembrane region" description="Helical" evidence="1">
    <location>
        <begin position="103"/>
        <end position="125"/>
    </location>
</feature>
<dbReference type="WBParaSite" id="Pan_g17523.t1">
    <property type="protein sequence ID" value="Pan_g17523.t1"/>
    <property type="gene ID" value="Pan_g17523"/>
</dbReference>
<keyword evidence="1" id="KW-1133">Transmembrane helix</keyword>
<dbReference type="Proteomes" id="UP000492821">
    <property type="component" value="Unassembled WGS sequence"/>
</dbReference>
<organism evidence="3 4">
    <name type="scientific">Panagrellus redivivus</name>
    <name type="common">Microworm</name>
    <dbReference type="NCBI Taxonomy" id="6233"/>
    <lineage>
        <taxon>Eukaryota</taxon>
        <taxon>Metazoa</taxon>
        <taxon>Ecdysozoa</taxon>
        <taxon>Nematoda</taxon>
        <taxon>Chromadorea</taxon>
        <taxon>Rhabditida</taxon>
        <taxon>Tylenchina</taxon>
        <taxon>Panagrolaimomorpha</taxon>
        <taxon>Panagrolaimoidea</taxon>
        <taxon>Panagrolaimidae</taxon>
        <taxon>Panagrellus</taxon>
    </lineage>
</organism>
<evidence type="ECO:0000313" key="3">
    <source>
        <dbReference type="Proteomes" id="UP000492821"/>
    </source>
</evidence>
<keyword evidence="1" id="KW-0472">Membrane</keyword>